<proteinExistence type="inferred from homology"/>
<dbReference type="Pfam" id="PF00293">
    <property type="entry name" value="NUDIX"/>
    <property type="match status" value="1"/>
</dbReference>
<dbReference type="PRINTS" id="PR00502">
    <property type="entry name" value="NUDIXFAMILY"/>
</dbReference>
<reference evidence="6 7" key="1">
    <citation type="submission" date="2015-03" db="EMBL/GenBank/DDBJ databases">
        <title>Luteipulveratus halotolerans sp. nov., a novel actinobacterium (Dermacoccaceae) from Sarawak, Malaysia.</title>
        <authorList>
            <person name="Juboi H."/>
            <person name="Basik A."/>
            <person name="Shamsul S.S."/>
            <person name="Arnold P."/>
            <person name="Schmitt E.K."/>
            <person name="Sanglier J.-J."/>
            <person name="Yeo T."/>
        </authorList>
    </citation>
    <scope>NUCLEOTIDE SEQUENCE [LARGE SCALE GENOMIC DNA]</scope>
    <source>
        <strain evidence="6 7">MN07-A0370</strain>
    </source>
</reference>
<evidence type="ECO:0000313" key="7">
    <source>
        <dbReference type="Proteomes" id="UP000066480"/>
    </source>
</evidence>
<gene>
    <name evidence="6" type="ORF">VV02_01490</name>
</gene>
<dbReference type="GO" id="GO:0016787">
    <property type="term" value="F:hydrolase activity"/>
    <property type="evidence" value="ECO:0007669"/>
    <property type="project" value="UniProtKB-KW"/>
</dbReference>
<dbReference type="InterPro" id="IPR000086">
    <property type="entry name" value="NUDIX_hydrolase_dom"/>
</dbReference>
<keyword evidence="7" id="KW-1185">Reference proteome</keyword>
<evidence type="ECO:0000259" key="5">
    <source>
        <dbReference type="PROSITE" id="PS51462"/>
    </source>
</evidence>
<dbReference type="InterPro" id="IPR020084">
    <property type="entry name" value="NUDIX_hydrolase_CS"/>
</dbReference>
<dbReference type="KEGG" id="lmoi:VV02_01490"/>
<dbReference type="SUPFAM" id="SSF55811">
    <property type="entry name" value="Nudix"/>
    <property type="match status" value="1"/>
</dbReference>
<name>A0A0K1JE36_9MICO</name>
<dbReference type="OrthoDB" id="9804442at2"/>
<comment type="cofactor">
    <cofactor evidence="1">
        <name>Mg(2+)</name>
        <dbReference type="ChEBI" id="CHEBI:18420"/>
    </cofactor>
</comment>
<dbReference type="Gene3D" id="3.90.79.10">
    <property type="entry name" value="Nucleoside Triphosphate Pyrophosphohydrolase"/>
    <property type="match status" value="1"/>
</dbReference>
<evidence type="ECO:0000256" key="4">
    <source>
        <dbReference type="RuleBase" id="RU003476"/>
    </source>
</evidence>
<dbReference type="InterPro" id="IPR015797">
    <property type="entry name" value="NUDIX_hydrolase-like_dom_sf"/>
</dbReference>
<dbReference type="STRING" id="571913.VV02_01490"/>
<accession>A0A0K1JE36</accession>
<sequence>MPQRFDYFDDPAAPPPTSVVPSATAFVQHAGRVLMIERTDNGHWSMPGGALDLGESLPECAVRETREESGIDVEIVGLIGIYSDPRHLIHYTSDDEVRQEFTVVYRARPNDPDQPPKTSSESSRVEWIDVSEMPNLPMDRSQRLRIEHALNREGPWLG</sequence>
<comment type="similarity">
    <text evidence="2 4">Belongs to the Nudix hydrolase family.</text>
</comment>
<dbReference type="PANTHER" id="PTHR43046:SF16">
    <property type="entry name" value="ADP-RIBOSE PYROPHOSPHATASE YJHB-RELATED"/>
    <property type="match status" value="1"/>
</dbReference>
<dbReference type="CDD" id="cd02883">
    <property type="entry name" value="NUDIX_Hydrolase"/>
    <property type="match status" value="1"/>
</dbReference>
<dbReference type="Proteomes" id="UP000066480">
    <property type="component" value="Chromosome"/>
</dbReference>
<dbReference type="PROSITE" id="PS51462">
    <property type="entry name" value="NUDIX"/>
    <property type="match status" value="1"/>
</dbReference>
<dbReference type="RefSeq" id="WP_052589396.1">
    <property type="nucleotide sequence ID" value="NZ_CP011112.1"/>
</dbReference>
<dbReference type="PROSITE" id="PS00893">
    <property type="entry name" value="NUDIX_BOX"/>
    <property type="match status" value="1"/>
</dbReference>
<evidence type="ECO:0000256" key="1">
    <source>
        <dbReference type="ARBA" id="ARBA00001946"/>
    </source>
</evidence>
<feature type="domain" description="Nudix hydrolase" evidence="5">
    <location>
        <begin position="12"/>
        <end position="150"/>
    </location>
</feature>
<dbReference type="InterPro" id="IPR020476">
    <property type="entry name" value="Nudix_hydrolase"/>
</dbReference>
<evidence type="ECO:0000313" key="6">
    <source>
        <dbReference type="EMBL" id="AKU14850.1"/>
    </source>
</evidence>
<protein>
    <submittedName>
        <fullName evidence="6">NUDIX hydrolase</fullName>
    </submittedName>
</protein>
<evidence type="ECO:0000256" key="2">
    <source>
        <dbReference type="ARBA" id="ARBA00005582"/>
    </source>
</evidence>
<evidence type="ECO:0000256" key="3">
    <source>
        <dbReference type="ARBA" id="ARBA00022801"/>
    </source>
</evidence>
<dbReference type="EMBL" id="CP011112">
    <property type="protein sequence ID" value="AKU14850.1"/>
    <property type="molecule type" value="Genomic_DNA"/>
</dbReference>
<dbReference type="PANTHER" id="PTHR43046">
    <property type="entry name" value="GDP-MANNOSE MANNOSYL HYDROLASE"/>
    <property type="match status" value="1"/>
</dbReference>
<keyword evidence="3 4" id="KW-0378">Hydrolase</keyword>
<dbReference type="AlphaFoldDB" id="A0A0K1JE36"/>
<organism evidence="6 7">
    <name type="scientific">Luteipulveratus mongoliensis</name>
    <dbReference type="NCBI Taxonomy" id="571913"/>
    <lineage>
        <taxon>Bacteria</taxon>
        <taxon>Bacillati</taxon>
        <taxon>Actinomycetota</taxon>
        <taxon>Actinomycetes</taxon>
        <taxon>Micrococcales</taxon>
        <taxon>Dermacoccaceae</taxon>
        <taxon>Luteipulveratus</taxon>
    </lineage>
</organism>